<protein>
    <submittedName>
        <fullName evidence="2">Uncharacterized protein</fullName>
    </submittedName>
</protein>
<keyword evidence="3" id="KW-1185">Reference proteome</keyword>
<reference evidence="3" key="1">
    <citation type="journal article" date="2017" name="Nat. Ecol. Evol.">
        <title>Genome expansion and lineage-specific genetic innovations in the forest pathogenic fungi Armillaria.</title>
        <authorList>
            <person name="Sipos G."/>
            <person name="Prasanna A.N."/>
            <person name="Walter M.C."/>
            <person name="O'Connor E."/>
            <person name="Balint B."/>
            <person name="Krizsan K."/>
            <person name="Kiss B."/>
            <person name="Hess J."/>
            <person name="Varga T."/>
            <person name="Slot J."/>
            <person name="Riley R."/>
            <person name="Boka B."/>
            <person name="Rigling D."/>
            <person name="Barry K."/>
            <person name="Lee J."/>
            <person name="Mihaltcheva S."/>
            <person name="LaButti K."/>
            <person name="Lipzen A."/>
            <person name="Waldron R."/>
            <person name="Moloney N.M."/>
            <person name="Sperisen C."/>
            <person name="Kredics L."/>
            <person name="Vagvoelgyi C."/>
            <person name="Patrignani A."/>
            <person name="Fitzpatrick D."/>
            <person name="Nagy I."/>
            <person name="Doyle S."/>
            <person name="Anderson J.B."/>
            <person name="Grigoriev I.V."/>
            <person name="Gueldener U."/>
            <person name="Muensterkoetter M."/>
            <person name="Nagy L.G."/>
        </authorList>
    </citation>
    <scope>NUCLEOTIDE SEQUENCE [LARGE SCALE GENOMIC DNA]</scope>
    <source>
        <strain evidence="3">C18/9</strain>
    </source>
</reference>
<dbReference type="EMBL" id="FUEG01000004">
    <property type="protein sequence ID" value="SJL03194.1"/>
    <property type="molecule type" value="Genomic_DNA"/>
</dbReference>
<dbReference type="Proteomes" id="UP000219338">
    <property type="component" value="Unassembled WGS sequence"/>
</dbReference>
<evidence type="ECO:0000313" key="3">
    <source>
        <dbReference type="Proteomes" id="UP000219338"/>
    </source>
</evidence>
<evidence type="ECO:0000313" key="2">
    <source>
        <dbReference type="EMBL" id="SJL03194.1"/>
    </source>
</evidence>
<feature type="region of interest" description="Disordered" evidence="1">
    <location>
        <begin position="1"/>
        <end position="57"/>
    </location>
</feature>
<name>A0A284R396_ARMOS</name>
<sequence length="136" mass="15621">MTSNAQGRRHTRKQRNSDELITQKLRAVTPEELDAWSSGSDSEYDPNEPQPSDLDEPWPYMFQAGDRVWIRTAGGNWHPGKVSGQTTRKGQTREKEGLFYPVVFNEKLRKYFAPLNGEIKPNNRYIRGLLADAGWL</sequence>
<gene>
    <name evidence="2" type="ORF">ARMOST_06540</name>
</gene>
<dbReference type="OMA" id="TAGGNWH"/>
<dbReference type="OrthoDB" id="3205170at2759"/>
<dbReference type="AlphaFoldDB" id="A0A284R396"/>
<dbReference type="STRING" id="47428.A0A284R396"/>
<organism evidence="2 3">
    <name type="scientific">Armillaria ostoyae</name>
    <name type="common">Armillaria root rot fungus</name>
    <dbReference type="NCBI Taxonomy" id="47428"/>
    <lineage>
        <taxon>Eukaryota</taxon>
        <taxon>Fungi</taxon>
        <taxon>Dikarya</taxon>
        <taxon>Basidiomycota</taxon>
        <taxon>Agaricomycotina</taxon>
        <taxon>Agaricomycetes</taxon>
        <taxon>Agaricomycetidae</taxon>
        <taxon>Agaricales</taxon>
        <taxon>Marasmiineae</taxon>
        <taxon>Physalacriaceae</taxon>
        <taxon>Armillaria</taxon>
    </lineage>
</organism>
<evidence type="ECO:0000256" key="1">
    <source>
        <dbReference type="SAM" id="MobiDB-lite"/>
    </source>
</evidence>
<proteinExistence type="predicted"/>
<accession>A0A284R396</accession>